<dbReference type="Proteomes" id="UP000265703">
    <property type="component" value="Unassembled WGS sequence"/>
</dbReference>
<evidence type="ECO:0000313" key="5">
    <source>
        <dbReference type="Proteomes" id="UP000265703"/>
    </source>
</evidence>
<dbReference type="Pfam" id="PF07714">
    <property type="entry name" value="PK_Tyr_Ser-Thr"/>
    <property type="match status" value="1"/>
</dbReference>
<evidence type="ECO:0000256" key="1">
    <source>
        <dbReference type="ARBA" id="ARBA00022741"/>
    </source>
</evidence>
<dbReference type="SUPFAM" id="SSF56112">
    <property type="entry name" value="Protein kinase-like (PK-like)"/>
    <property type="match status" value="1"/>
</dbReference>
<name>A0A397SGS9_9GLOM</name>
<dbReference type="GO" id="GO:0005524">
    <property type="term" value="F:ATP binding"/>
    <property type="evidence" value="ECO:0007669"/>
    <property type="project" value="UniProtKB-KW"/>
</dbReference>
<protein>
    <submittedName>
        <fullName evidence="4">Kinase-like domain-containing protein</fullName>
    </submittedName>
</protein>
<evidence type="ECO:0000256" key="2">
    <source>
        <dbReference type="ARBA" id="ARBA00022840"/>
    </source>
</evidence>
<keyword evidence="1" id="KW-0547">Nucleotide-binding</keyword>
<keyword evidence="5" id="KW-1185">Reference proteome</keyword>
<comment type="caution">
    <text evidence="4">The sequence shown here is derived from an EMBL/GenBank/DDBJ whole genome shotgun (WGS) entry which is preliminary data.</text>
</comment>
<dbReference type="Gene3D" id="1.10.510.10">
    <property type="entry name" value="Transferase(Phosphotransferase) domain 1"/>
    <property type="match status" value="1"/>
</dbReference>
<accession>A0A397SGS9</accession>
<feature type="domain" description="Protein kinase" evidence="3">
    <location>
        <begin position="20"/>
        <end position="312"/>
    </location>
</feature>
<dbReference type="InterPro" id="IPR001245">
    <property type="entry name" value="Ser-Thr/Tyr_kinase_cat_dom"/>
</dbReference>
<sequence>MEILKKLFKRKPKILWKNLISEEYQVHVSDFDALTKEEEEDAGLVHVKDLEKRKQIYGICGECNEPGTGFWWCQSCIWYWDIENQKWYRITNIKVALKSLDETSTHISTEFLNEIYLCDVTKCYGITQDPDTKNYMMVLDYCNDGNLRNYFTKSETYIDYETKIKKLFEISRGLFDIHLAGKVHKDFHSGNLLFANDFLYISDLGLCQPANNEVRKEGIYGVLPYVEPEVLRGHQYTQSSDIYSFGIVMNEIISEESPYDNIPHDHFLAIKICNGPKISQGVPKLLADLIIKCWDAKAENRPTARELFLILFKWDDDEKWDKNSEIYSQIKECNKIREEKFKNRSNNNNSKNIQTHPQAIYTSRLLNFKNLPEPVNSSDLSSFHLANSTNPISECLDCQLSESALNESDENNIDE</sequence>
<dbReference type="OrthoDB" id="4062651at2759"/>
<reference evidence="4 5" key="1">
    <citation type="submission" date="2018-06" db="EMBL/GenBank/DDBJ databases">
        <title>Comparative genomics reveals the genomic features of Rhizophagus irregularis, R. cerebriforme, R. diaphanum and Gigaspora rosea, and their symbiotic lifestyle signature.</title>
        <authorList>
            <person name="Morin E."/>
            <person name="San Clemente H."/>
            <person name="Chen E.C.H."/>
            <person name="De La Providencia I."/>
            <person name="Hainaut M."/>
            <person name="Kuo A."/>
            <person name="Kohler A."/>
            <person name="Murat C."/>
            <person name="Tang N."/>
            <person name="Roy S."/>
            <person name="Loubradou J."/>
            <person name="Henrissat B."/>
            <person name="Grigoriev I.V."/>
            <person name="Corradi N."/>
            <person name="Roux C."/>
            <person name="Martin F.M."/>
        </authorList>
    </citation>
    <scope>NUCLEOTIDE SEQUENCE [LARGE SCALE GENOMIC DNA]</scope>
    <source>
        <strain evidence="4 5">DAOM 227022</strain>
    </source>
</reference>
<keyword evidence="4" id="KW-0808">Transferase</keyword>
<evidence type="ECO:0000259" key="3">
    <source>
        <dbReference type="PROSITE" id="PS50011"/>
    </source>
</evidence>
<dbReference type="InterPro" id="IPR051681">
    <property type="entry name" value="Ser/Thr_Kinases-Pseudokinases"/>
</dbReference>
<dbReference type="EMBL" id="QKYT01000438">
    <property type="protein sequence ID" value="RIA85228.1"/>
    <property type="molecule type" value="Genomic_DNA"/>
</dbReference>
<keyword evidence="2" id="KW-0067">ATP-binding</keyword>
<gene>
    <name evidence="4" type="ORF">C1645_831083</name>
</gene>
<keyword evidence="4" id="KW-0418">Kinase</keyword>
<dbReference type="PANTHER" id="PTHR44329">
    <property type="entry name" value="SERINE/THREONINE-PROTEIN KINASE TNNI3K-RELATED"/>
    <property type="match status" value="1"/>
</dbReference>
<dbReference type="GO" id="GO:0004672">
    <property type="term" value="F:protein kinase activity"/>
    <property type="evidence" value="ECO:0007669"/>
    <property type="project" value="InterPro"/>
</dbReference>
<dbReference type="PROSITE" id="PS50011">
    <property type="entry name" value="PROTEIN_KINASE_DOM"/>
    <property type="match status" value="1"/>
</dbReference>
<dbReference type="AlphaFoldDB" id="A0A397SGS9"/>
<evidence type="ECO:0000313" key="4">
    <source>
        <dbReference type="EMBL" id="RIA85228.1"/>
    </source>
</evidence>
<organism evidence="4 5">
    <name type="scientific">Glomus cerebriforme</name>
    <dbReference type="NCBI Taxonomy" id="658196"/>
    <lineage>
        <taxon>Eukaryota</taxon>
        <taxon>Fungi</taxon>
        <taxon>Fungi incertae sedis</taxon>
        <taxon>Mucoromycota</taxon>
        <taxon>Glomeromycotina</taxon>
        <taxon>Glomeromycetes</taxon>
        <taxon>Glomerales</taxon>
        <taxon>Glomeraceae</taxon>
        <taxon>Glomus</taxon>
    </lineage>
</organism>
<dbReference type="GO" id="GO:0097527">
    <property type="term" value="P:necroptotic signaling pathway"/>
    <property type="evidence" value="ECO:0007669"/>
    <property type="project" value="TreeGrafter"/>
</dbReference>
<proteinExistence type="predicted"/>
<dbReference type="InterPro" id="IPR000719">
    <property type="entry name" value="Prot_kinase_dom"/>
</dbReference>
<dbReference type="PANTHER" id="PTHR44329:SF298">
    <property type="entry name" value="MIXED LINEAGE KINASE DOMAIN-LIKE PROTEIN"/>
    <property type="match status" value="1"/>
</dbReference>
<dbReference type="InterPro" id="IPR011009">
    <property type="entry name" value="Kinase-like_dom_sf"/>
</dbReference>